<evidence type="ECO:0000256" key="5">
    <source>
        <dbReference type="ARBA" id="ARBA00038347"/>
    </source>
</evidence>
<comment type="subcellular location">
    <subcellularLocation>
        <location evidence="1">Membrane</location>
        <topology evidence="1">Multi-pass membrane protein</topology>
    </subcellularLocation>
</comment>
<feature type="transmembrane region" description="Helical" evidence="10">
    <location>
        <begin position="506"/>
        <end position="527"/>
    </location>
</feature>
<feature type="compositionally biased region" description="Low complexity" evidence="9">
    <location>
        <begin position="48"/>
        <end position="58"/>
    </location>
</feature>
<dbReference type="InterPro" id="IPR005829">
    <property type="entry name" value="Sugar_transporter_CS"/>
</dbReference>
<dbReference type="InterPro" id="IPR011701">
    <property type="entry name" value="MFS"/>
</dbReference>
<feature type="transmembrane region" description="Helical" evidence="10">
    <location>
        <begin position="568"/>
        <end position="589"/>
    </location>
</feature>
<feature type="compositionally biased region" description="Basic and acidic residues" evidence="9">
    <location>
        <begin position="7"/>
        <end position="20"/>
    </location>
</feature>
<evidence type="ECO:0000256" key="10">
    <source>
        <dbReference type="SAM" id="Phobius"/>
    </source>
</evidence>
<accession>A0A4U0U1E3</accession>
<reference evidence="12 13" key="1">
    <citation type="submission" date="2017-03" db="EMBL/GenBank/DDBJ databases">
        <title>Genomes of endolithic fungi from Antarctica.</title>
        <authorList>
            <person name="Coleine C."/>
            <person name="Masonjones S."/>
            <person name="Stajich J.E."/>
        </authorList>
    </citation>
    <scope>NUCLEOTIDE SEQUENCE [LARGE SCALE GENOMIC DNA]</scope>
    <source>
        <strain evidence="12 13">CCFEE 6315</strain>
    </source>
</reference>
<dbReference type="Gene3D" id="1.20.1250.20">
    <property type="entry name" value="MFS general substrate transporter like domains"/>
    <property type="match status" value="1"/>
</dbReference>
<feature type="transmembrane region" description="Helical" evidence="10">
    <location>
        <begin position="393"/>
        <end position="413"/>
    </location>
</feature>
<evidence type="ECO:0000313" key="12">
    <source>
        <dbReference type="EMBL" id="TKA28186.1"/>
    </source>
</evidence>
<dbReference type="GO" id="GO:0016020">
    <property type="term" value="C:membrane"/>
    <property type="evidence" value="ECO:0007669"/>
    <property type="project" value="UniProtKB-SubCell"/>
</dbReference>
<dbReference type="AlphaFoldDB" id="A0A4U0U1E3"/>
<evidence type="ECO:0000256" key="8">
    <source>
        <dbReference type="ARBA" id="ARBA00077167"/>
    </source>
</evidence>
<keyword evidence="2 10" id="KW-0812">Transmembrane</keyword>
<feature type="transmembrane region" description="Helical" evidence="10">
    <location>
        <begin position="258"/>
        <end position="276"/>
    </location>
</feature>
<feature type="transmembrane region" description="Helical" evidence="10">
    <location>
        <begin position="201"/>
        <end position="221"/>
    </location>
</feature>
<evidence type="ECO:0000256" key="6">
    <source>
        <dbReference type="ARBA" id="ARBA00053977"/>
    </source>
</evidence>
<dbReference type="PROSITE" id="PS00216">
    <property type="entry name" value="SUGAR_TRANSPORT_1"/>
    <property type="match status" value="1"/>
</dbReference>
<feature type="domain" description="Major facilitator superfamily (MFS) profile" evidence="11">
    <location>
        <begin position="162"/>
        <end position="596"/>
    </location>
</feature>
<gene>
    <name evidence="12" type="ORF">B0A50_04157</name>
</gene>
<dbReference type="Pfam" id="PF07690">
    <property type="entry name" value="MFS_1"/>
    <property type="match status" value="1"/>
</dbReference>
<dbReference type="GO" id="GO:0022857">
    <property type="term" value="F:transmembrane transporter activity"/>
    <property type="evidence" value="ECO:0007669"/>
    <property type="project" value="InterPro"/>
</dbReference>
<dbReference type="PANTHER" id="PTHR23502:SF60">
    <property type="entry name" value="MAJOR FACILITATOR SUPERFAMILY (MFS) PROFILE DOMAIN-CONTAINING PROTEIN-RELATED"/>
    <property type="match status" value="1"/>
</dbReference>
<dbReference type="GO" id="GO:0140115">
    <property type="term" value="P:export across plasma membrane"/>
    <property type="evidence" value="ECO:0007669"/>
    <property type="project" value="UniProtKB-ARBA"/>
</dbReference>
<dbReference type="PROSITE" id="PS50850">
    <property type="entry name" value="MFS"/>
    <property type="match status" value="1"/>
</dbReference>
<feature type="compositionally biased region" description="Basic and acidic residues" evidence="9">
    <location>
        <begin position="64"/>
        <end position="92"/>
    </location>
</feature>
<feature type="transmembrane region" description="Helical" evidence="10">
    <location>
        <begin position="433"/>
        <end position="454"/>
    </location>
</feature>
<dbReference type="PANTHER" id="PTHR23502">
    <property type="entry name" value="MAJOR FACILITATOR SUPERFAMILY"/>
    <property type="match status" value="1"/>
</dbReference>
<protein>
    <recommendedName>
        <fullName evidence="7">Cercosporin MFS transporter CTB4</fullName>
    </recommendedName>
    <alternativeName>
        <fullName evidence="8">Cercosporin toxin biosynthesis cluster protein 4</fullName>
    </alternativeName>
</protein>
<name>A0A4U0U1E3_9PEZI</name>
<comment type="caution">
    <text evidence="12">The sequence shown here is derived from an EMBL/GenBank/DDBJ whole genome shotgun (WGS) entry which is preliminary data.</text>
</comment>
<feature type="transmembrane region" description="Helical" evidence="10">
    <location>
        <begin position="160"/>
        <end position="181"/>
    </location>
</feature>
<comment type="similarity">
    <text evidence="5">Belongs to the major facilitator superfamily. CAR1 family.</text>
</comment>
<dbReference type="EMBL" id="NAJL01000019">
    <property type="protein sequence ID" value="TKA28186.1"/>
    <property type="molecule type" value="Genomic_DNA"/>
</dbReference>
<feature type="transmembrane region" description="Helical" evidence="10">
    <location>
        <begin position="315"/>
        <end position="337"/>
    </location>
</feature>
<evidence type="ECO:0000256" key="2">
    <source>
        <dbReference type="ARBA" id="ARBA00022692"/>
    </source>
</evidence>
<evidence type="ECO:0000256" key="7">
    <source>
        <dbReference type="ARBA" id="ARBA00069139"/>
    </source>
</evidence>
<feature type="transmembrane region" description="Helical" evidence="10">
    <location>
        <begin position="534"/>
        <end position="556"/>
    </location>
</feature>
<feature type="transmembrane region" description="Helical" evidence="10">
    <location>
        <begin position="475"/>
        <end position="494"/>
    </location>
</feature>
<feature type="region of interest" description="Disordered" evidence="9">
    <location>
        <begin position="1"/>
        <end position="155"/>
    </location>
</feature>
<evidence type="ECO:0000313" key="13">
    <source>
        <dbReference type="Proteomes" id="UP000308549"/>
    </source>
</evidence>
<evidence type="ECO:0000256" key="9">
    <source>
        <dbReference type="SAM" id="MobiDB-lite"/>
    </source>
</evidence>
<evidence type="ECO:0000256" key="1">
    <source>
        <dbReference type="ARBA" id="ARBA00004141"/>
    </source>
</evidence>
<organism evidence="12 13">
    <name type="scientific">Salinomyces thailandicus</name>
    <dbReference type="NCBI Taxonomy" id="706561"/>
    <lineage>
        <taxon>Eukaryota</taxon>
        <taxon>Fungi</taxon>
        <taxon>Dikarya</taxon>
        <taxon>Ascomycota</taxon>
        <taxon>Pezizomycotina</taxon>
        <taxon>Dothideomycetes</taxon>
        <taxon>Dothideomycetidae</taxon>
        <taxon>Mycosphaerellales</taxon>
        <taxon>Teratosphaeriaceae</taxon>
        <taxon>Salinomyces</taxon>
    </lineage>
</organism>
<dbReference type="InterPro" id="IPR020846">
    <property type="entry name" value="MFS_dom"/>
</dbReference>
<dbReference type="CDD" id="cd17323">
    <property type="entry name" value="MFS_Tpo1_MDR_like"/>
    <property type="match status" value="1"/>
</dbReference>
<keyword evidence="3 10" id="KW-1133">Transmembrane helix</keyword>
<dbReference type="Proteomes" id="UP000308549">
    <property type="component" value="Unassembled WGS sequence"/>
</dbReference>
<proteinExistence type="inferred from homology"/>
<feature type="transmembrane region" description="Helical" evidence="10">
    <location>
        <begin position="288"/>
        <end position="309"/>
    </location>
</feature>
<dbReference type="OrthoDB" id="6770063at2759"/>
<comment type="function">
    <text evidence="6">MFS transporter; part of the gene cluster that mediates the biosynthesis of cercosporin, a light-activated, non-host-selective toxin. The perylenequinone chromophore of cercosporin absorbs light energy to attain an electronically-activated triplet state and produces active oxygen species such as the hydroxyl radical, superoxide, hydrogen peroxide or singlet oxygen upon reaction with oxygen molecules. These reactive oxygen species cause damage to various cellular components including lipids, proteins and nucleic acids. Responsible for secretion and accumulation of cercosporin, but does not play any roles in self-protection against the toxicity of cercosporin.</text>
</comment>
<feature type="compositionally biased region" description="Basic residues" evidence="9">
    <location>
        <begin position="32"/>
        <end position="47"/>
    </location>
</feature>
<evidence type="ECO:0000256" key="4">
    <source>
        <dbReference type="ARBA" id="ARBA00023136"/>
    </source>
</evidence>
<keyword evidence="4 10" id="KW-0472">Membrane</keyword>
<keyword evidence="13" id="KW-1185">Reference proteome</keyword>
<feature type="transmembrane region" description="Helical" evidence="10">
    <location>
        <begin position="228"/>
        <end position="246"/>
    </location>
</feature>
<dbReference type="GO" id="GO:0042908">
    <property type="term" value="P:xenobiotic transport"/>
    <property type="evidence" value="ECO:0007669"/>
    <property type="project" value="UniProtKB-ARBA"/>
</dbReference>
<dbReference type="FunFam" id="1.20.1250.20:FF:000011">
    <property type="entry name" value="MFS multidrug transporter, putative"/>
    <property type="match status" value="1"/>
</dbReference>
<evidence type="ECO:0000256" key="3">
    <source>
        <dbReference type="ARBA" id="ARBA00022989"/>
    </source>
</evidence>
<dbReference type="SUPFAM" id="SSF103473">
    <property type="entry name" value="MFS general substrate transporter"/>
    <property type="match status" value="1"/>
</dbReference>
<sequence length="606" mass="66861">MAATELAEEHHAVEGTERAGNHWPQTEPIRTGRSRRTSRSSRSRSRSQARSTKTQTSTLHRYASHIDDQGGYFHEQDEPERSDAADVDRSPSSEDAEKDVDPADGTRGVAYPEDVEAQQTALKPSASRKSEKQEQDPNLVTWDGPDDPKNPKNWSQRRKWAATLVVSSFTFISPVVSSMVAPSLEAMSADFGIKNQVESQMMLSIFILAYAFGPLFLGPLSELYGRRIVLQVGNAFFFAFNLGGGFAQTETQMMVCRFFAGLGGSAPLSVGGGVIGDSWQAHERGRAIAIYSLMPLVGPAIGPIAGGFITENTTWRWAFWATSAACVPIQGFGWFYLQETYGPEILRKKKVALIKKIGNTDLHTEFESPDRTTAAHMRTALVRPFRLLFTQPIIQVLALYLAYVYGLMYLLLATFPVLWTGREYYDESIGIGGLNYISLAVGFYIGTQTAAPLNDTFYRRLKKRNNDVGKPEFRIPLMVPGSILMPVGLFWYGWTAQTHQHWILPNIGAAIFAAGGIVIFQCIQTYLIDGYTRFAASALAAVVFLRSLCGFGFPLFAPYMYDALDYGWGNSLLGFIGIGIGVPAPFLLWNYGPTLRSKSQYAAGGG</sequence>
<dbReference type="InterPro" id="IPR036259">
    <property type="entry name" value="MFS_trans_sf"/>
</dbReference>
<evidence type="ECO:0000259" key="11">
    <source>
        <dbReference type="PROSITE" id="PS50850"/>
    </source>
</evidence>